<proteinExistence type="predicted"/>
<keyword evidence="1" id="KW-0732">Signal</keyword>
<dbReference type="EMBL" id="JAOVZO020000003">
    <property type="protein sequence ID" value="MDC8011813.1"/>
    <property type="molecule type" value="Genomic_DNA"/>
</dbReference>
<evidence type="ECO:0000256" key="1">
    <source>
        <dbReference type="SAM" id="SignalP"/>
    </source>
</evidence>
<dbReference type="Proteomes" id="UP001139971">
    <property type="component" value="Unassembled WGS sequence"/>
</dbReference>
<accession>A0A9X3YJ61</accession>
<evidence type="ECO:0000313" key="2">
    <source>
        <dbReference type="EMBL" id="MDC8011813.1"/>
    </source>
</evidence>
<keyword evidence="3" id="KW-1185">Reference proteome</keyword>
<name>A0A9X3YJ61_9GAMM</name>
<gene>
    <name evidence="2" type="ORF">OD750_004555</name>
</gene>
<protein>
    <submittedName>
        <fullName evidence="2">Uncharacterized protein</fullName>
    </submittedName>
</protein>
<evidence type="ECO:0000313" key="3">
    <source>
        <dbReference type="Proteomes" id="UP001139971"/>
    </source>
</evidence>
<organism evidence="2 3">
    <name type="scientific">Tahibacter soli</name>
    <dbReference type="NCBI Taxonomy" id="2983605"/>
    <lineage>
        <taxon>Bacteria</taxon>
        <taxon>Pseudomonadati</taxon>
        <taxon>Pseudomonadota</taxon>
        <taxon>Gammaproteobacteria</taxon>
        <taxon>Lysobacterales</taxon>
        <taxon>Rhodanobacteraceae</taxon>
        <taxon>Tahibacter</taxon>
    </lineage>
</organism>
<feature type="chain" id="PRO_5040950479" evidence="1">
    <location>
        <begin position="37"/>
        <end position="292"/>
    </location>
</feature>
<dbReference type="AlphaFoldDB" id="A0A9X3YJ61"/>
<reference evidence="2" key="1">
    <citation type="submission" date="2023-02" db="EMBL/GenBank/DDBJ databases">
        <title>Tahibacter soli sp. nov. isolated from soil.</title>
        <authorList>
            <person name="Baek J.H."/>
            <person name="Lee J.K."/>
            <person name="Choi D.G."/>
            <person name="Jeon C.O."/>
        </authorList>
    </citation>
    <scope>NUCLEOTIDE SEQUENCE</scope>
    <source>
        <strain evidence="2">BL</strain>
    </source>
</reference>
<sequence length="292" mass="32158">MTGCGNRPQLQGKQMHRSLMGMFLFTALAASQLAQAADYCDVSLDDWSGSGIECHQSRASLAAPPTDGGPAGQRVPGLPNYADLDLSPYQAGRFSQLRFELDFEWLGLQPPSDNTRYDYTRIDVLEFGVRSESFLPGEPVDYRVLVVSMVRPFGSNAYTLEFSWRDPAAADAINTTGEVNAAVAQLNGTESKITVQIDPLVDESDWSSLNLRVWARQPGVDPVSNVGLLPGSDDRYVEPVYDNPAGFVMPERPLLSLVRPWNLRSGVIGGDIRRAGMRTDFIFYLPYVDQGE</sequence>
<comment type="caution">
    <text evidence="2">The sequence shown here is derived from an EMBL/GenBank/DDBJ whole genome shotgun (WGS) entry which is preliminary data.</text>
</comment>
<dbReference type="RefSeq" id="WP_272841786.1">
    <property type="nucleotide sequence ID" value="NZ_JAOVZO020000003.1"/>
</dbReference>
<feature type="signal peptide" evidence="1">
    <location>
        <begin position="1"/>
        <end position="36"/>
    </location>
</feature>